<gene>
    <name evidence="4" type="ORF">Cgig2_008054</name>
</gene>
<evidence type="ECO:0000256" key="2">
    <source>
        <dbReference type="SAM" id="MobiDB-lite"/>
    </source>
</evidence>
<accession>A0A9Q1L045</accession>
<dbReference type="PANTHER" id="PTHR10992">
    <property type="entry name" value="METHYLESTERASE FAMILY MEMBER"/>
    <property type="match status" value="1"/>
</dbReference>
<dbReference type="Gene3D" id="3.40.50.1820">
    <property type="entry name" value="alpha/beta hydrolase"/>
    <property type="match status" value="1"/>
</dbReference>
<feature type="domain" description="AB hydrolase-1" evidence="3">
    <location>
        <begin position="36"/>
        <end position="275"/>
    </location>
</feature>
<dbReference type="InterPro" id="IPR000073">
    <property type="entry name" value="AB_hydrolase_1"/>
</dbReference>
<dbReference type="AlphaFoldDB" id="A0A9Q1L045"/>
<evidence type="ECO:0000256" key="1">
    <source>
        <dbReference type="ARBA" id="ARBA00022801"/>
    </source>
</evidence>
<evidence type="ECO:0000313" key="4">
    <source>
        <dbReference type="EMBL" id="KAJ8453170.1"/>
    </source>
</evidence>
<protein>
    <recommendedName>
        <fullName evidence="3">AB hydrolase-1 domain-containing protein</fullName>
    </recommendedName>
</protein>
<dbReference type="SUPFAM" id="SSF53474">
    <property type="entry name" value="alpha/beta-Hydrolases"/>
    <property type="match status" value="1"/>
</dbReference>
<name>A0A9Q1L045_9CARY</name>
<sequence>MKRQKDTQENTFTRREKEIKKHMEDEGKRLGGKHYVLVHGACHGAWCWFKVKPLLEKAGHRVTALDMAASGIHPATIHQLHTVRDYCRPLIDFMGSLPDDQKVILVGHSLGGLNVAVIIEMFPYKIEAAVFLAAFLPDTQHHPAFVFDQFAARLPEDFWLDTEFKSTGDPNQSLTTMLFGPKFMSLLYHLNPLEDFELGMMLKRPSSFFLHDLRKADTFSKEKHESVRRVYVVCEEDKAITKDFQLWMAENGGVKEVKELQGSDHMPMLSMPQKLSDCLIEIARKC</sequence>
<dbReference type="InterPro" id="IPR045889">
    <property type="entry name" value="MES/HNL"/>
</dbReference>
<proteinExistence type="predicted"/>
<dbReference type="EMBL" id="JAKOGI010000001">
    <property type="protein sequence ID" value="KAJ8453170.1"/>
    <property type="molecule type" value="Genomic_DNA"/>
</dbReference>
<dbReference type="GO" id="GO:0009696">
    <property type="term" value="P:salicylic acid metabolic process"/>
    <property type="evidence" value="ECO:0007669"/>
    <property type="project" value="TreeGrafter"/>
</dbReference>
<dbReference type="OrthoDB" id="408373at2759"/>
<dbReference type="GO" id="GO:0080031">
    <property type="term" value="F:methyl salicylate esterase activity"/>
    <property type="evidence" value="ECO:0007669"/>
    <property type="project" value="TreeGrafter"/>
</dbReference>
<keyword evidence="1" id="KW-0378">Hydrolase</keyword>
<keyword evidence="5" id="KW-1185">Reference proteome</keyword>
<evidence type="ECO:0000313" key="5">
    <source>
        <dbReference type="Proteomes" id="UP001153076"/>
    </source>
</evidence>
<feature type="region of interest" description="Disordered" evidence="2">
    <location>
        <begin position="1"/>
        <end position="24"/>
    </location>
</feature>
<dbReference type="GO" id="GO:0080030">
    <property type="term" value="F:methyl indole-3-acetate esterase activity"/>
    <property type="evidence" value="ECO:0007669"/>
    <property type="project" value="TreeGrafter"/>
</dbReference>
<organism evidence="4 5">
    <name type="scientific">Carnegiea gigantea</name>
    <dbReference type="NCBI Taxonomy" id="171969"/>
    <lineage>
        <taxon>Eukaryota</taxon>
        <taxon>Viridiplantae</taxon>
        <taxon>Streptophyta</taxon>
        <taxon>Embryophyta</taxon>
        <taxon>Tracheophyta</taxon>
        <taxon>Spermatophyta</taxon>
        <taxon>Magnoliopsida</taxon>
        <taxon>eudicotyledons</taxon>
        <taxon>Gunneridae</taxon>
        <taxon>Pentapetalae</taxon>
        <taxon>Caryophyllales</taxon>
        <taxon>Cactineae</taxon>
        <taxon>Cactaceae</taxon>
        <taxon>Cactoideae</taxon>
        <taxon>Echinocereeae</taxon>
        <taxon>Carnegiea</taxon>
    </lineage>
</organism>
<dbReference type="Proteomes" id="UP001153076">
    <property type="component" value="Unassembled WGS sequence"/>
</dbReference>
<dbReference type="InterPro" id="IPR029058">
    <property type="entry name" value="AB_hydrolase_fold"/>
</dbReference>
<dbReference type="PANTHER" id="PTHR10992:SF1083">
    <property type="entry name" value="METHYLESTERASE 1"/>
    <property type="match status" value="1"/>
</dbReference>
<evidence type="ECO:0000259" key="3">
    <source>
        <dbReference type="Pfam" id="PF12697"/>
    </source>
</evidence>
<comment type="caution">
    <text evidence="4">The sequence shown here is derived from an EMBL/GenBank/DDBJ whole genome shotgun (WGS) entry which is preliminary data.</text>
</comment>
<dbReference type="Pfam" id="PF12697">
    <property type="entry name" value="Abhydrolase_6"/>
    <property type="match status" value="1"/>
</dbReference>
<dbReference type="GO" id="GO:0009694">
    <property type="term" value="P:jasmonic acid metabolic process"/>
    <property type="evidence" value="ECO:0007669"/>
    <property type="project" value="TreeGrafter"/>
</dbReference>
<reference evidence="4" key="1">
    <citation type="submission" date="2022-04" db="EMBL/GenBank/DDBJ databases">
        <title>Carnegiea gigantea Genome sequencing and assembly v2.</title>
        <authorList>
            <person name="Copetti D."/>
            <person name="Sanderson M.J."/>
            <person name="Burquez A."/>
            <person name="Wojciechowski M.F."/>
        </authorList>
    </citation>
    <scope>NUCLEOTIDE SEQUENCE</scope>
    <source>
        <strain evidence="4">SGP5-SGP5p</strain>
        <tissue evidence="4">Aerial part</tissue>
    </source>
</reference>
<dbReference type="FunFam" id="3.40.50.1820:FF:000051">
    <property type="entry name" value="(S)-hydroxynitrile lyase"/>
    <property type="match status" value="1"/>
</dbReference>
<dbReference type="GO" id="GO:0080032">
    <property type="term" value="F:methyl jasmonate esterase activity"/>
    <property type="evidence" value="ECO:0007669"/>
    <property type="project" value="TreeGrafter"/>
</dbReference>